<dbReference type="Proteomes" id="UP000183063">
    <property type="component" value="Unassembled WGS sequence"/>
</dbReference>
<dbReference type="EMBL" id="FNXB01000031">
    <property type="protein sequence ID" value="SEI11571.1"/>
    <property type="molecule type" value="Genomic_DNA"/>
</dbReference>
<sequence>MLPAILDLASLKSAYASGLSPLDLVEVVIIRRNASDDPAIFITATPDDMLRDAAKALMARAPDPNSLPLWGIPFAVKDNVDVAGLPTTAACPAFAYHPDMDATVVARLNAAGALVIGKTNLDQFATGLNGTRSPHGAPRSVFDTDYVSGGSSSGSAVAVASGLASFALGTDTAGSGRVPAAFNNLVGIKPTPGLVPNVGVVPACRSVDVVTIFAATVGDGVAIRKVMEGYDAADPFSRKAAPASLPASGLRIGVLDGAEREFFGNRHVEALYDAAIERARVLGATIVPFDYAPFRQAAELLYNGPWVAERLAAVKDFLATNAGDFDPTVRTIIEGAKAYDAVAAFEGRYKLEALRQKTREEWEKADILMLPTSPTTYTVEEMKADPIVKNGHFGRYTNFVNLLDCAAIAVPAGFDADDHLPAGVTLIGPAFTDDALAPFADAMHRTLNAGMGKDRVAVIPKASRVPQADDGSVPIVVVGAHLSGMPLNHELTSSGGYRLKTCRTAGDYRLFALSGTVPPKPGLVREPSFSGKGVEVEVWAVSPEAFGRFVQKIPAPLGIGKVSLDDGTAVSGFLCEAHAVVDALDITDFGGWRNYVRAGPKQHLPEKGAVE</sequence>
<dbReference type="PANTHER" id="PTHR11895">
    <property type="entry name" value="TRANSAMIDASE"/>
    <property type="match status" value="1"/>
</dbReference>
<keyword evidence="6" id="KW-1185">Reference proteome</keyword>
<dbReference type="Proteomes" id="UP000198939">
    <property type="component" value="Unassembled WGS sequence"/>
</dbReference>
<dbReference type="EC" id="3.5.1.54" evidence="3"/>
<name>A0A1H8MTT9_9HYPH</name>
<dbReference type="OrthoDB" id="9811471at2"/>
<evidence type="ECO:0000313" key="5">
    <source>
        <dbReference type="Proteomes" id="UP000183063"/>
    </source>
</evidence>
<proteinExistence type="predicted"/>
<dbReference type="Gene3D" id="3.10.490.10">
    <property type="entry name" value="Gamma-glutamyl cyclotransferase-like"/>
    <property type="match status" value="1"/>
</dbReference>
<evidence type="ECO:0000259" key="1">
    <source>
        <dbReference type="Pfam" id="PF01425"/>
    </source>
</evidence>
<reference evidence="5" key="1">
    <citation type="submission" date="2016-10" db="EMBL/GenBank/DDBJ databases">
        <authorList>
            <person name="Wibberg D."/>
        </authorList>
    </citation>
    <scope>NUCLEOTIDE SEQUENCE [LARGE SCALE GENOMIC DNA]</scope>
</reference>
<dbReference type="EMBL" id="FOCV01000013">
    <property type="protein sequence ID" value="SEO20643.1"/>
    <property type="molecule type" value="Genomic_DNA"/>
</dbReference>
<feature type="domain" description="Amidase" evidence="1">
    <location>
        <begin position="24"/>
        <end position="436"/>
    </location>
</feature>
<evidence type="ECO:0000313" key="6">
    <source>
        <dbReference type="Proteomes" id="UP000198939"/>
    </source>
</evidence>
<protein>
    <submittedName>
        <fullName evidence="3">Allophanate hydrolase</fullName>
        <ecNumber evidence="3">3.5.1.54</ecNumber>
    </submittedName>
</protein>
<dbReference type="InterPro" id="IPR053844">
    <property type="entry name" value="AH_C"/>
</dbReference>
<dbReference type="NCBIfam" id="NF006043">
    <property type="entry name" value="PRK08186.1"/>
    <property type="match status" value="1"/>
</dbReference>
<dbReference type="Pfam" id="PF21986">
    <property type="entry name" value="AH_C"/>
    <property type="match status" value="1"/>
</dbReference>
<accession>A0A1H8MTT9</accession>
<evidence type="ECO:0000259" key="2">
    <source>
        <dbReference type="Pfam" id="PF21986"/>
    </source>
</evidence>
<dbReference type="PANTHER" id="PTHR11895:SF169">
    <property type="entry name" value="GLUTAMYL-TRNA(GLN) AMIDOTRANSFERASE"/>
    <property type="match status" value="1"/>
</dbReference>
<dbReference type="NCBIfam" id="TIGR02713">
    <property type="entry name" value="allophanate_hyd"/>
    <property type="match status" value="1"/>
</dbReference>
<reference evidence="4 6" key="3">
    <citation type="submission" date="2016-10" db="EMBL/GenBank/DDBJ databases">
        <authorList>
            <person name="Varghese N."/>
            <person name="Submissions S."/>
        </authorList>
    </citation>
    <scope>NUCLEOTIDE SEQUENCE [LARGE SCALE GENOMIC DNA]</scope>
    <source>
        <strain evidence="4 6">CGMCC 1.7071</strain>
    </source>
</reference>
<evidence type="ECO:0000313" key="4">
    <source>
        <dbReference type="EMBL" id="SEO20643.1"/>
    </source>
</evidence>
<dbReference type="InterPro" id="IPR014085">
    <property type="entry name" value="Allophanate_hydrolase"/>
</dbReference>
<feature type="domain" description="Allophanate hydrolase C-terminal" evidence="2">
    <location>
        <begin position="474"/>
        <end position="596"/>
    </location>
</feature>
<keyword evidence="3" id="KW-0378">Hydrolase</keyword>
<reference evidence="3" key="2">
    <citation type="submission" date="2016-10" db="EMBL/GenBank/DDBJ databases">
        <authorList>
            <person name="de Groot N.N."/>
        </authorList>
    </citation>
    <scope>NUCLEOTIDE SEQUENCE [LARGE SCALE GENOMIC DNA]</scope>
    <source>
        <strain evidence="3">CCBAU85039</strain>
    </source>
</reference>
<dbReference type="InterPro" id="IPR023631">
    <property type="entry name" value="Amidase_dom"/>
</dbReference>
<dbReference type="InterPro" id="IPR036928">
    <property type="entry name" value="AS_sf"/>
</dbReference>
<organism evidence="3 5">
    <name type="scientific">Rhizobium tibeticum</name>
    <dbReference type="NCBI Taxonomy" id="501024"/>
    <lineage>
        <taxon>Bacteria</taxon>
        <taxon>Pseudomonadati</taxon>
        <taxon>Pseudomonadota</taxon>
        <taxon>Alphaproteobacteria</taxon>
        <taxon>Hyphomicrobiales</taxon>
        <taxon>Rhizobiaceae</taxon>
        <taxon>Rhizobium/Agrobacterium group</taxon>
        <taxon>Rhizobium</taxon>
    </lineage>
</organism>
<dbReference type="InterPro" id="IPR000120">
    <property type="entry name" value="Amidase"/>
</dbReference>
<dbReference type="GO" id="GO:0004039">
    <property type="term" value="F:allophanate hydrolase activity"/>
    <property type="evidence" value="ECO:0007669"/>
    <property type="project" value="UniProtKB-EC"/>
</dbReference>
<dbReference type="Gene3D" id="1.20.58.1700">
    <property type="match status" value="1"/>
</dbReference>
<gene>
    <name evidence="3" type="primary">atzF_2</name>
    <name evidence="3" type="ORF">RTCCBAU85039_4687</name>
    <name evidence="4" type="ORF">SAMN05216228_101355</name>
</gene>
<dbReference type="RefSeq" id="WP_072378993.1">
    <property type="nucleotide sequence ID" value="NZ_FNXB01000031.1"/>
</dbReference>
<dbReference type="Pfam" id="PF01425">
    <property type="entry name" value="Amidase"/>
    <property type="match status" value="1"/>
</dbReference>
<evidence type="ECO:0000313" key="3">
    <source>
        <dbReference type="EMBL" id="SEI11571.1"/>
    </source>
</evidence>
<dbReference type="SUPFAM" id="SSF75304">
    <property type="entry name" value="Amidase signature (AS) enzymes"/>
    <property type="match status" value="1"/>
</dbReference>
<dbReference type="Gene3D" id="3.90.1300.10">
    <property type="entry name" value="Amidase signature (AS) domain"/>
    <property type="match status" value="1"/>
</dbReference>
<dbReference type="STRING" id="501024.RTCCBAU85039_4687"/>
<dbReference type="AlphaFoldDB" id="A0A1H8MTT9"/>